<dbReference type="Gene3D" id="2.120.10.30">
    <property type="entry name" value="TolB, C-terminal domain"/>
    <property type="match status" value="3"/>
</dbReference>
<proteinExistence type="predicted"/>
<evidence type="ECO:0000313" key="6">
    <source>
        <dbReference type="EMBL" id="MDR7120424.1"/>
    </source>
</evidence>
<dbReference type="InterPro" id="IPR029058">
    <property type="entry name" value="AB_hydrolase_fold"/>
</dbReference>
<dbReference type="PANTHER" id="PTHR42776">
    <property type="entry name" value="SERINE PEPTIDASE S9 FAMILY MEMBER"/>
    <property type="match status" value="1"/>
</dbReference>
<feature type="signal peptide" evidence="3">
    <location>
        <begin position="1"/>
        <end position="30"/>
    </location>
</feature>
<dbReference type="EC" id="3.4.19.1" evidence="6"/>
<dbReference type="Proteomes" id="UP001257909">
    <property type="component" value="Unassembled WGS sequence"/>
</dbReference>
<accession>A0ABU1VXH1</accession>
<evidence type="ECO:0000259" key="5">
    <source>
        <dbReference type="Pfam" id="PF00930"/>
    </source>
</evidence>
<dbReference type="PANTHER" id="PTHR42776:SF27">
    <property type="entry name" value="DIPEPTIDYL PEPTIDASE FAMILY MEMBER 6"/>
    <property type="match status" value="1"/>
</dbReference>
<keyword evidence="1 6" id="KW-0378">Hydrolase</keyword>
<dbReference type="GO" id="GO:0008242">
    <property type="term" value="F:omega peptidase activity"/>
    <property type="evidence" value="ECO:0007669"/>
    <property type="project" value="UniProtKB-EC"/>
</dbReference>
<evidence type="ECO:0000313" key="7">
    <source>
        <dbReference type="Proteomes" id="UP001257909"/>
    </source>
</evidence>
<evidence type="ECO:0000256" key="1">
    <source>
        <dbReference type="ARBA" id="ARBA00022801"/>
    </source>
</evidence>
<keyword evidence="2" id="KW-0720">Serine protease</keyword>
<dbReference type="RefSeq" id="WP_310275869.1">
    <property type="nucleotide sequence ID" value="NZ_JAVDWR010000003.1"/>
</dbReference>
<gene>
    <name evidence="6" type="ORF">J2W69_001358</name>
</gene>
<dbReference type="Pfam" id="PF00930">
    <property type="entry name" value="DPPIV_N"/>
    <property type="match status" value="1"/>
</dbReference>
<protein>
    <submittedName>
        <fullName evidence="6">Acylaminoacyl-peptidase</fullName>
        <ecNumber evidence="6">3.4.19.1</ecNumber>
    </submittedName>
</protein>
<evidence type="ECO:0000256" key="3">
    <source>
        <dbReference type="SAM" id="SignalP"/>
    </source>
</evidence>
<keyword evidence="2" id="KW-0645">Protease</keyword>
<dbReference type="SUPFAM" id="SSF82171">
    <property type="entry name" value="DPP6 N-terminal domain-like"/>
    <property type="match status" value="1"/>
</dbReference>
<evidence type="ECO:0000256" key="2">
    <source>
        <dbReference type="ARBA" id="ARBA00022825"/>
    </source>
</evidence>
<reference evidence="6 7" key="1">
    <citation type="submission" date="2023-07" db="EMBL/GenBank/DDBJ databases">
        <title>Sorghum-associated microbial communities from plants grown in Nebraska, USA.</title>
        <authorList>
            <person name="Schachtman D."/>
        </authorList>
    </citation>
    <scope>NUCLEOTIDE SEQUENCE [LARGE SCALE GENOMIC DNA]</scope>
    <source>
        <strain evidence="6 7">4138</strain>
    </source>
</reference>
<dbReference type="InterPro" id="IPR001375">
    <property type="entry name" value="Peptidase_S9_cat"/>
</dbReference>
<feature type="domain" description="Peptidase S9 prolyl oligopeptidase catalytic" evidence="4">
    <location>
        <begin position="476"/>
        <end position="684"/>
    </location>
</feature>
<keyword evidence="3" id="KW-0732">Signal</keyword>
<comment type="caution">
    <text evidence="6">The sequence shown here is derived from an EMBL/GenBank/DDBJ whole genome shotgun (WGS) entry which is preliminary data.</text>
</comment>
<sequence length="689" mass="76722">MKKPVAFAPFIYSCIASVTLLCTAPVLASAATSPYFQSEDIFALEYANDPQVSPDGKQVVYVRNSNDIMTDGTHSSLWLLDVKTGRQSPLFVDQFNYGSPRWSEDGSRIAFISDRSGSRQIHVHYLKENKTALVSQLPKSPGNLSWSPDGEHLAFTMNVPAQPTKLAKATKMPKKPEGAKWSEPAVLIERAQYQADGQGFLKSEFRHLFVLPATGGKERQLTSGDLNYGSDLSWTPDGKALVFSANTHKEWEYQPRDSDLYQFTLASSELKQLTSMAGRESSAVFSPDGKYLAFVWGNNEKVPYTNGKLKLMDWRSGEIKDLTKELDRDVENPQWLDNSSLVIQFDDKGKRTLSSVSLSGKLQQLTDQVSGAGLPQPYLSGEYSVANEVIAFTQGNAQRPADVAVVVNGKTRTLTQLNEDLLGHKKLGQVHEINYKSSFDGEPIQGWYIIPPDFDPTKKYPMMLEIHGGPHLAYGPHFSAEMQRFATEGYVVFYNNHRGSSSYGERFAMLLHGKYSSPEDYADHDSGVNAMIELGFVDKDNLFIAGGSAGGIATAYAVGLTQRYKAAAVVKPIINWLSKVLTGDTYLYQTFHQFPGVPWEHVEHYWQRSPLSLVGNVTTPTLLMTGENDRRTPISESEQFYQALKIRKVDTALVRIPGAPHGIANKPSRMITKVEYILAWFEQYKTSSN</sequence>
<dbReference type="InterPro" id="IPR011042">
    <property type="entry name" value="6-blade_b-propeller_TolB-like"/>
</dbReference>
<dbReference type="Gene3D" id="3.40.50.1820">
    <property type="entry name" value="alpha/beta hydrolase"/>
    <property type="match status" value="1"/>
</dbReference>
<dbReference type="Pfam" id="PF00326">
    <property type="entry name" value="Peptidase_S9"/>
    <property type="match status" value="1"/>
</dbReference>
<name>A0ABU1VXH1_9GAMM</name>
<dbReference type="SUPFAM" id="SSF53474">
    <property type="entry name" value="alpha/beta-Hydrolases"/>
    <property type="match status" value="1"/>
</dbReference>
<dbReference type="InterPro" id="IPR002469">
    <property type="entry name" value="Peptidase_S9B_N"/>
</dbReference>
<dbReference type="Pfam" id="PF07676">
    <property type="entry name" value="PD40"/>
    <property type="match status" value="1"/>
</dbReference>
<keyword evidence="7" id="KW-1185">Reference proteome</keyword>
<evidence type="ECO:0000259" key="4">
    <source>
        <dbReference type="Pfam" id="PF00326"/>
    </source>
</evidence>
<dbReference type="EMBL" id="JAVDWR010000003">
    <property type="protein sequence ID" value="MDR7120424.1"/>
    <property type="molecule type" value="Genomic_DNA"/>
</dbReference>
<organism evidence="6 7">
    <name type="scientific">Rheinheimera soli</name>
    <dbReference type="NCBI Taxonomy" id="443616"/>
    <lineage>
        <taxon>Bacteria</taxon>
        <taxon>Pseudomonadati</taxon>
        <taxon>Pseudomonadota</taxon>
        <taxon>Gammaproteobacteria</taxon>
        <taxon>Chromatiales</taxon>
        <taxon>Chromatiaceae</taxon>
        <taxon>Rheinheimera</taxon>
    </lineage>
</organism>
<feature type="domain" description="Dipeptidylpeptidase IV N-terminal" evidence="5">
    <location>
        <begin position="202"/>
        <end position="296"/>
    </location>
</feature>
<dbReference type="InterPro" id="IPR011659">
    <property type="entry name" value="WD40"/>
</dbReference>
<feature type="chain" id="PRO_5046471295" evidence="3">
    <location>
        <begin position="31"/>
        <end position="689"/>
    </location>
</feature>